<comment type="caution">
    <text evidence="4">The sequence shown here is derived from an EMBL/GenBank/DDBJ whole genome shotgun (WGS) entry which is preliminary data.</text>
</comment>
<sequence>MSTPLHSILAEKGWDVITVLDTDPLPRVCETLARHGVGGAPVLDGAGRLVGLVSERKIVEAVALHPAGLGALVARDVMAANTPVATPDEDSLNTARRMTRTHCRHMPVVDNGRLVGLVSIGDLVKYRIEHAEHLAEELQNYVSNSGHASVKVSGI</sequence>
<dbReference type="STRING" id="1120919.GCA_000429165_03188"/>
<dbReference type="PANTHER" id="PTHR43080:SF2">
    <property type="entry name" value="CBS DOMAIN-CONTAINING PROTEIN"/>
    <property type="match status" value="1"/>
</dbReference>
<dbReference type="Proteomes" id="UP000321635">
    <property type="component" value="Unassembled WGS sequence"/>
</dbReference>
<protein>
    <submittedName>
        <fullName evidence="4">Inosine-5-monophosphate dehydrogenase</fullName>
    </submittedName>
</protein>
<name>A0A511XE53_9PROT</name>
<dbReference type="SUPFAM" id="SSF54631">
    <property type="entry name" value="CBS-domain pair"/>
    <property type="match status" value="1"/>
</dbReference>
<dbReference type="EMBL" id="BJYF01000030">
    <property type="protein sequence ID" value="GEN61237.1"/>
    <property type="molecule type" value="Genomic_DNA"/>
</dbReference>
<gene>
    <name evidence="4" type="ORF">ANI02nite_31210</name>
</gene>
<dbReference type="OrthoDB" id="9807125at2"/>
<dbReference type="Gene3D" id="3.10.580.10">
    <property type="entry name" value="CBS-domain"/>
    <property type="match status" value="1"/>
</dbReference>
<dbReference type="InterPro" id="IPR046342">
    <property type="entry name" value="CBS_dom_sf"/>
</dbReference>
<evidence type="ECO:0000256" key="1">
    <source>
        <dbReference type="ARBA" id="ARBA00023122"/>
    </source>
</evidence>
<evidence type="ECO:0000313" key="4">
    <source>
        <dbReference type="EMBL" id="GEN61237.1"/>
    </source>
</evidence>
<accession>A0A511XE53</accession>
<dbReference type="InterPro" id="IPR051257">
    <property type="entry name" value="Diverse_CBS-Domain"/>
</dbReference>
<evidence type="ECO:0000313" key="5">
    <source>
        <dbReference type="Proteomes" id="UP000321635"/>
    </source>
</evidence>
<dbReference type="Pfam" id="PF00571">
    <property type="entry name" value="CBS"/>
    <property type="match status" value="2"/>
</dbReference>
<reference evidence="4 5" key="1">
    <citation type="submission" date="2019-07" db="EMBL/GenBank/DDBJ databases">
        <title>Whole genome shotgun sequence of Acetobacter nitrogenifigens NBRC 105050.</title>
        <authorList>
            <person name="Hosoyama A."/>
            <person name="Uohara A."/>
            <person name="Ohji S."/>
            <person name="Ichikawa N."/>
        </authorList>
    </citation>
    <scope>NUCLEOTIDE SEQUENCE [LARGE SCALE GENOMIC DNA]</scope>
    <source>
        <strain evidence="4 5">NBRC 105050</strain>
    </source>
</reference>
<proteinExistence type="predicted"/>
<keyword evidence="5" id="KW-1185">Reference proteome</keyword>
<feature type="domain" description="CBS" evidence="3">
    <location>
        <begin position="78"/>
        <end position="136"/>
    </location>
</feature>
<feature type="domain" description="CBS" evidence="3">
    <location>
        <begin position="10"/>
        <end position="69"/>
    </location>
</feature>
<organism evidence="4 5">
    <name type="scientific">Acetobacter nitrogenifigens DSM 23921 = NBRC 105050</name>
    <dbReference type="NCBI Taxonomy" id="1120919"/>
    <lineage>
        <taxon>Bacteria</taxon>
        <taxon>Pseudomonadati</taxon>
        <taxon>Pseudomonadota</taxon>
        <taxon>Alphaproteobacteria</taxon>
        <taxon>Acetobacterales</taxon>
        <taxon>Acetobacteraceae</taxon>
        <taxon>Acetobacter</taxon>
    </lineage>
</organism>
<dbReference type="AlphaFoldDB" id="A0A511XE53"/>
<dbReference type="RefSeq" id="WP_026398710.1">
    <property type="nucleotide sequence ID" value="NZ_AUBI01000017.1"/>
</dbReference>
<dbReference type="InterPro" id="IPR000644">
    <property type="entry name" value="CBS_dom"/>
</dbReference>
<dbReference type="SMART" id="SM00116">
    <property type="entry name" value="CBS"/>
    <property type="match status" value="2"/>
</dbReference>
<keyword evidence="1 2" id="KW-0129">CBS domain</keyword>
<evidence type="ECO:0000259" key="3">
    <source>
        <dbReference type="PROSITE" id="PS51371"/>
    </source>
</evidence>
<evidence type="ECO:0000256" key="2">
    <source>
        <dbReference type="PROSITE-ProRule" id="PRU00703"/>
    </source>
</evidence>
<dbReference type="PANTHER" id="PTHR43080">
    <property type="entry name" value="CBS DOMAIN-CONTAINING PROTEIN CBSX3, MITOCHONDRIAL"/>
    <property type="match status" value="1"/>
</dbReference>
<dbReference type="PROSITE" id="PS51371">
    <property type="entry name" value="CBS"/>
    <property type="match status" value="2"/>
</dbReference>